<feature type="non-terminal residue" evidence="2">
    <location>
        <position position="1"/>
    </location>
</feature>
<dbReference type="SUPFAM" id="SSF56112">
    <property type="entry name" value="Protein kinase-like (PK-like)"/>
    <property type="match status" value="1"/>
</dbReference>
<dbReference type="InterPro" id="IPR011009">
    <property type="entry name" value="Kinase-like_dom_sf"/>
</dbReference>
<dbReference type="PANTHER" id="PTHR11012">
    <property type="entry name" value="PROTEIN KINASE-LIKE DOMAIN-CONTAINING"/>
    <property type="match status" value="1"/>
</dbReference>
<dbReference type="AlphaFoldDB" id="A0A382DAQ9"/>
<gene>
    <name evidence="2" type="ORF">METZ01_LOCUS187976</name>
</gene>
<dbReference type="EMBL" id="UINC01038301">
    <property type="protein sequence ID" value="SVB35122.1"/>
    <property type="molecule type" value="Genomic_DNA"/>
</dbReference>
<dbReference type="Pfam" id="PF02958">
    <property type="entry name" value="EcKL"/>
    <property type="match status" value="1"/>
</dbReference>
<evidence type="ECO:0000313" key="2">
    <source>
        <dbReference type="EMBL" id="SVB35122.1"/>
    </source>
</evidence>
<reference evidence="2" key="1">
    <citation type="submission" date="2018-05" db="EMBL/GenBank/DDBJ databases">
        <authorList>
            <person name="Lanie J.A."/>
            <person name="Ng W.-L."/>
            <person name="Kazmierczak K.M."/>
            <person name="Andrzejewski T.M."/>
            <person name="Davidsen T.M."/>
            <person name="Wayne K.J."/>
            <person name="Tettelin H."/>
            <person name="Glass J.I."/>
            <person name="Rusch D."/>
            <person name="Podicherti R."/>
            <person name="Tsui H.-C.T."/>
            <person name="Winkler M.E."/>
        </authorList>
    </citation>
    <scope>NUCLEOTIDE SEQUENCE</scope>
</reference>
<organism evidence="2">
    <name type="scientific">marine metagenome</name>
    <dbReference type="NCBI Taxonomy" id="408172"/>
    <lineage>
        <taxon>unclassified sequences</taxon>
        <taxon>metagenomes</taxon>
        <taxon>ecological metagenomes</taxon>
    </lineage>
</organism>
<name>A0A382DAQ9_9ZZZZ</name>
<dbReference type="Gene3D" id="3.90.1200.10">
    <property type="match status" value="1"/>
</dbReference>
<dbReference type="SMART" id="SM00587">
    <property type="entry name" value="CHK"/>
    <property type="match status" value="1"/>
</dbReference>
<dbReference type="PANTHER" id="PTHR11012:SF30">
    <property type="entry name" value="PROTEIN KINASE-LIKE DOMAIN-CONTAINING"/>
    <property type="match status" value="1"/>
</dbReference>
<sequence>NDQHVSEVIVEELPEGVGFMGEVARLNLKFSNGTETTVISKIPTQVPEIRSMLAPARIFEREARFFEQAQPLIPDITANCLYAAIDTENDDYLLLLEDLSDMREGDQLNGCSVDDASSALEALAKLHSTFWGDNNLANFDWLPSINSEGMRVGSEVYKQSLPGFLEAFGSSIEPENENIVQSFGDNVHQLLDRLAEMPLTVTHMDYRADNLFFGSNGSVKMIDFQTFSRHGHAEDVGYFISQNVSIEDRRNNEDDLLRTYHEALTSGGIDYSFDQLREDYRIGMLYGWVIPVFAVGTLDFSSERAVSLWTAVIERCQAAYLDHGVSDLLTA</sequence>
<protein>
    <recommendedName>
        <fullName evidence="1">CHK kinase-like domain-containing protein</fullName>
    </recommendedName>
</protein>
<feature type="domain" description="CHK kinase-like" evidence="1">
    <location>
        <begin position="94"/>
        <end position="270"/>
    </location>
</feature>
<dbReference type="InterPro" id="IPR015897">
    <property type="entry name" value="CHK_kinase-like"/>
</dbReference>
<evidence type="ECO:0000259" key="1">
    <source>
        <dbReference type="SMART" id="SM00587"/>
    </source>
</evidence>
<dbReference type="InterPro" id="IPR004119">
    <property type="entry name" value="EcKL"/>
</dbReference>
<accession>A0A382DAQ9</accession>
<proteinExistence type="predicted"/>